<accession>A0A1I5WUI7</accession>
<dbReference type="STRING" id="937334.SAMN05444406_11932"/>
<organism evidence="1 2">
    <name type="scientific">Caldicoprobacter faecalis</name>
    <dbReference type="NCBI Taxonomy" id="937334"/>
    <lineage>
        <taxon>Bacteria</taxon>
        <taxon>Bacillati</taxon>
        <taxon>Bacillota</taxon>
        <taxon>Clostridia</taxon>
        <taxon>Caldicoprobacterales</taxon>
        <taxon>Caldicoprobacteraceae</taxon>
        <taxon>Caldicoprobacter</taxon>
    </lineage>
</organism>
<sequence>MSVDLRLYDEAVKDIFERTGGDIDKMTITDLVTLKQIALITLEYVNNILENQYDVLLAWANFDIDEYILRRKEADYATLSRLLGLTK</sequence>
<dbReference type="RefSeq" id="WP_092282468.1">
    <property type="nucleotide sequence ID" value="NZ_FOXR01000019.1"/>
</dbReference>
<evidence type="ECO:0000313" key="1">
    <source>
        <dbReference type="EMBL" id="SFQ23176.1"/>
    </source>
</evidence>
<dbReference type="EMBL" id="FOXR01000019">
    <property type="protein sequence ID" value="SFQ23176.1"/>
    <property type="molecule type" value="Genomic_DNA"/>
</dbReference>
<keyword evidence="2" id="KW-1185">Reference proteome</keyword>
<dbReference type="AlphaFoldDB" id="A0A1I5WUI7"/>
<gene>
    <name evidence="1" type="ORF">SAMN05444406_11932</name>
</gene>
<reference evidence="1 2" key="1">
    <citation type="submission" date="2016-10" db="EMBL/GenBank/DDBJ databases">
        <authorList>
            <person name="de Groot N.N."/>
        </authorList>
    </citation>
    <scope>NUCLEOTIDE SEQUENCE [LARGE SCALE GENOMIC DNA]</scope>
    <source>
        <strain evidence="1 2">DSM 20678</strain>
    </source>
</reference>
<protein>
    <submittedName>
        <fullName evidence="1">Uncharacterized protein</fullName>
    </submittedName>
</protein>
<dbReference type="Proteomes" id="UP000198577">
    <property type="component" value="Unassembled WGS sequence"/>
</dbReference>
<evidence type="ECO:0000313" key="2">
    <source>
        <dbReference type="Proteomes" id="UP000198577"/>
    </source>
</evidence>
<proteinExistence type="predicted"/>
<name>A0A1I5WUI7_9FIRM</name>